<reference evidence="1" key="1">
    <citation type="journal article" date="2015" name="Nature">
        <title>Complex archaea that bridge the gap between prokaryotes and eukaryotes.</title>
        <authorList>
            <person name="Spang A."/>
            <person name="Saw J.H."/>
            <person name="Jorgensen S.L."/>
            <person name="Zaremba-Niedzwiedzka K."/>
            <person name="Martijn J."/>
            <person name="Lind A.E."/>
            <person name="van Eijk R."/>
            <person name="Schleper C."/>
            <person name="Guy L."/>
            <person name="Ettema T.J."/>
        </authorList>
    </citation>
    <scope>NUCLEOTIDE SEQUENCE</scope>
</reference>
<evidence type="ECO:0008006" key="2">
    <source>
        <dbReference type="Google" id="ProtNLM"/>
    </source>
</evidence>
<proteinExistence type="predicted"/>
<dbReference type="EMBL" id="LAZR01021290">
    <property type="protein sequence ID" value="KKL85833.1"/>
    <property type="molecule type" value="Genomic_DNA"/>
</dbReference>
<comment type="caution">
    <text evidence="1">The sequence shown here is derived from an EMBL/GenBank/DDBJ whole genome shotgun (WGS) entry which is preliminary data.</text>
</comment>
<gene>
    <name evidence="1" type="ORF">LCGC14_1950770</name>
</gene>
<evidence type="ECO:0000313" key="1">
    <source>
        <dbReference type="EMBL" id="KKL85833.1"/>
    </source>
</evidence>
<protein>
    <recommendedName>
        <fullName evidence="2">Neuromedin U</fullName>
    </recommendedName>
</protein>
<sequence length="281" mass="31510">MKKLFVILMLVWIMSFSALGQESGYDDVIEDGDGIIEPGEDETAELQRATQNPVADLISLPFQYNTFFETGPKGKTQSTLLIQPVIPFSLNDDWNFIARPIIPLLNQPPFTDIQNRNHGLGNIQFQGFFARKEKVGDWIVGFGPHLELPTNSGPDGRLGSDNWSAGPAFLALQMKGPWVYGALASHLWSYRGNDPEVNLMSFQPFINYNMKDGWYLNSTSQITANWSANASQIWTIPIGGGFGRVFKMGQQHVNASIQAFHNLQSPRNGADWQLRFQIQFP</sequence>
<dbReference type="AlphaFoldDB" id="A0A0F9FHW1"/>
<accession>A0A0F9FHW1</accession>
<name>A0A0F9FHW1_9ZZZZ</name>
<organism evidence="1">
    <name type="scientific">marine sediment metagenome</name>
    <dbReference type="NCBI Taxonomy" id="412755"/>
    <lineage>
        <taxon>unclassified sequences</taxon>
        <taxon>metagenomes</taxon>
        <taxon>ecological metagenomes</taxon>
    </lineage>
</organism>